<dbReference type="Proteomes" id="UP000829999">
    <property type="component" value="Chromosome 6"/>
</dbReference>
<evidence type="ECO:0000256" key="1">
    <source>
        <dbReference type="ARBA" id="ARBA00004123"/>
    </source>
</evidence>
<proteinExistence type="predicted"/>
<dbReference type="FunFam" id="3.30.160.60:FF:002343">
    <property type="entry name" value="Zinc finger protein 33A"/>
    <property type="match status" value="1"/>
</dbReference>
<feature type="binding site" evidence="9">
    <location>
        <position position="10"/>
    </location>
    <ligand>
        <name>Zn(2+)</name>
        <dbReference type="ChEBI" id="CHEBI:29105"/>
    </ligand>
</feature>
<evidence type="ECO:0000259" key="11">
    <source>
        <dbReference type="PROSITE" id="PS51915"/>
    </source>
</evidence>
<keyword evidence="3" id="KW-0677">Repeat</keyword>
<evidence type="ECO:0000256" key="9">
    <source>
        <dbReference type="PROSITE-ProRule" id="PRU01263"/>
    </source>
</evidence>
<dbReference type="Pfam" id="PF07776">
    <property type="entry name" value="zf-AD"/>
    <property type="match status" value="1"/>
</dbReference>
<dbReference type="InterPro" id="IPR036236">
    <property type="entry name" value="Znf_C2H2_sf"/>
</dbReference>
<evidence type="ECO:0000259" key="10">
    <source>
        <dbReference type="PROSITE" id="PS50157"/>
    </source>
</evidence>
<evidence type="ECO:0000313" key="12">
    <source>
        <dbReference type="Proteomes" id="UP000829999"/>
    </source>
</evidence>
<feature type="binding site" evidence="9">
    <location>
        <position position="57"/>
    </location>
    <ligand>
        <name>Zn(2+)</name>
        <dbReference type="ChEBI" id="CHEBI:29105"/>
    </ligand>
</feature>
<keyword evidence="4 8" id="KW-0863">Zinc-finger</keyword>
<evidence type="ECO:0000256" key="3">
    <source>
        <dbReference type="ARBA" id="ARBA00022737"/>
    </source>
</evidence>
<dbReference type="SUPFAM" id="SSF57716">
    <property type="entry name" value="Glucocorticoid receptor-like (DNA-binding domain)"/>
    <property type="match status" value="1"/>
</dbReference>
<keyword evidence="6" id="KW-0238">DNA-binding</keyword>
<evidence type="ECO:0000256" key="8">
    <source>
        <dbReference type="PROSITE-ProRule" id="PRU00042"/>
    </source>
</evidence>
<accession>A0A9R0DN93</accession>
<dbReference type="Gene3D" id="3.30.160.60">
    <property type="entry name" value="Classic Zinc Finger"/>
    <property type="match status" value="5"/>
</dbReference>
<organism evidence="12 13">
    <name type="scientific">Spodoptera frugiperda</name>
    <name type="common">Fall armyworm</name>
    <dbReference type="NCBI Taxonomy" id="7108"/>
    <lineage>
        <taxon>Eukaryota</taxon>
        <taxon>Metazoa</taxon>
        <taxon>Ecdysozoa</taxon>
        <taxon>Arthropoda</taxon>
        <taxon>Hexapoda</taxon>
        <taxon>Insecta</taxon>
        <taxon>Pterygota</taxon>
        <taxon>Neoptera</taxon>
        <taxon>Endopterygota</taxon>
        <taxon>Lepidoptera</taxon>
        <taxon>Glossata</taxon>
        <taxon>Ditrysia</taxon>
        <taxon>Noctuoidea</taxon>
        <taxon>Noctuidae</taxon>
        <taxon>Amphipyrinae</taxon>
        <taxon>Spodoptera</taxon>
    </lineage>
</organism>
<dbReference type="PANTHER" id="PTHR24390:SF159">
    <property type="entry name" value="GROWTH FACTOR INDEPENDENT 1 TRANSCRIPTIONAL REPRESSOR"/>
    <property type="match status" value="1"/>
</dbReference>
<name>A0A9R0DN93_SPOFR</name>
<evidence type="ECO:0000313" key="13">
    <source>
        <dbReference type="RefSeq" id="XP_050550179.1"/>
    </source>
</evidence>
<keyword evidence="2 9" id="KW-0479">Metal-binding</keyword>
<dbReference type="AlphaFoldDB" id="A0A9R0DN93"/>
<keyword evidence="7" id="KW-0539">Nucleus</keyword>
<feature type="domain" description="ZAD" evidence="11">
    <location>
        <begin position="8"/>
        <end position="81"/>
    </location>
</feature>
<feature type="binding site" evidence="9">
    <location>
        <position position="13"/>
    </location>
    <ligand>
        <name>Zn(2+)</name>
        <dbReference type="ChEBI" id="CHEBI:29105"/>
    </ligand>
</feature>
<feature type="domain" description="C2H2-type" evidence="10">
    <location>
        <begin position="197"/>
        <end position="226"/>
    </location>
</feature>
<dbReference type="GO" id="GO:0006357">
    <property type="term" value="P:regulation of transcription by RNA polymerase II"/>
    <property type="evidence" value="ECO:0007669"/>
    <property type="project" value="TreeGrafter"/>
</dbReference>
<evidence type="ECO:0000256" key="6">
    <source>
        <dbReference type="ARBA" id="ARBA00023125"/>
    </source>
</evidence>
<dbReference type="GO" id="GO:0000978">
    <property type="term" value="F:RNA polymerase II cis-regulatory region sequence-specific DNA binding"/>
    <property type="evidence" value="ECO:0007669"/>
    <property type="project" value="TreeGrafter"/>
</dbReference>
<feature type="domain" description="C2H2-type" evidence="10">
    <location>
        <begin position="320"/>
        <end position="344"/>
    </location>
</feature>
<comment type="subcellular location">
    <subcellularLocation>
        <location evidence="1">Nucleus</location>
    </subcellularLocation>
</comment>
<sequence length="366" mass="40768">MDKFSDETLCRICFQKQDTVYSLFRKRKGISPSEKLNKIGVKADLHDAGPSCICCDCLAELETTVNFLEKCEKSNRVLAEYLEDSSKDNNAVHCDSRVVEYSQEESESVGRQEVDSEELLLEEPRCAQCGSRRRCPHWSPPTTYTCPKCQKVFNRKFNFKLHLKRHGESREWWCAVCGAGVVSRWLAAAHCAPRAPRACPVPGCGRAYTSTTNLRVHLRTHTGERPFECNDCGKKFSSKNTLQNHIRIHTGALPYICPVCGKQFRTNKLAAHVARHSGAGAQAGARCVCPRAGCGRRFPSASALQRHARVHRGGSAAPAHACTLCAARYHHKQSLNKHVRKQHAQHVVQTSTPEAHSTLLEPAAEL</sequence>
<dbReference type="OrthoDB" id="3437960at2759"/>
<feature type="domain" description="C2H2-type" evidence="10">
    <location>
        <begin position="287"/>
        <end position="316"/>
    </location>
</feature>
<dbReference type="GO" id="GO:0003700">
    <property type="term" value="F:DNA-binding transcription factor activity"/>
    <property type="evidence" value="ECO:0007669"/>
    <property type="project" value="TreeGrafter"/>
</dbReference>
<evidence type="ECO:0000256" key="7">
    <source>
        <dbReference type="ARBA" id="ARBA00023242"/>
    </source>
</evidence>
<feature type="binding site" evidence="9">
    <location>
        <position position="54"/>
    </location>
    <ligand>
        <name>Zn(2+)</name>
        <dbReference type="ChEBI" id="CHEBI:29105"/>
    </ligand>
</feature>
<dbReference type="InterPro" id="IPR013087">
    <property type="entry name" value="Znf_C2H2_type"/>
</dbReference>
<dbReference type="GeneID" id="118267907"/>
<dbReference type="PROSITE" id="PS51915">
    <property type="entry name" value="ZAD"/>
    <property type="match status" value="1"/>
</dbReference>
<evidence type="ECO:0000256" key="2">
    <source>
        <dbReference type="ARBA" id="ARBA00022723"/>
    </source>
</evidence>
<dbReference type="GO" id="GO:0005634">
    <property type="term" value="C:nucleus"/>
    <property type="evidence" value="ECO:0007669"/>
    <property type="project" value="UniProtKB-SubCell"/>
</dbReference>
<dbReference type="PROSITE" id="PS50157">
    <property type="entry name" value="ZINC_FINGER_C2H2_2"/>
    <property type="match status" value="5"/>
</dbReference>
<dbReference type="PROSITE" id="PS00028">
    <property type="entry name" value="ZINC_FINGER_C2H2_1"/>
    <property type="match status" value="5"/>
</dbReference>
<dbReference type="Pfam" id="PF00096">
    <property type="entry name" value="zf-C2H2"/>
    <property type="match status" value="4"/>
</dbReference>
<dbReference type="PANTHER" id="PTHR24390">
    <property type="entry name" value="ZINC FINGER PROTEIN"/>
    <property type="match status" value="1"/>
</dbReference>
<dbReference type="GO" id="GO:0008270">
    <property type="term" value="F:zinc ion binding"/>
    <property type="evidence" value="ECO:0007669"/>
    <property type="project" value="UniProtKB-UniRule"/>
</dbReference>
<evidence type="ECO:0000256" key="4">
    <source>
        <dbReference type="ARBA" id="ARBA00022771"/>
    </source>
</evidence>
<dbReference type="RefSeq" id="XP_050550179.1">
    <property type="nucleotide sequence ID" value="XM_050694222.1"/>
</dbReference>
<reference evidence="13" key="1">
    <citation type="submission" date="2025-08" db="UniProtKB">
        <authorList>
            <consortium name="RefSeq"/>
        </authorList>
    </citation>
    <scope>IDENTIFICATION</scope>
    <source>
        <tissue evidence="13">Whole larval tissue</tissue>
    </source>
</reference>
<protein>
    <submittedName>
        <fullName evidence="13">Zinc finger protein 771-like</fullName>
    </submittedName>
</protein>
<dbReference type="InterPro" id="IPR012934">
    <property type="entry name" value="Znf_AD"/>
</dbReference>
<dbReference type="SMART" id="SM00355">
    <property type="entry name" value="ZnF_C2H2"/>
    <property type="match status" value="6"/>
</dbReference>
<keyword evidence="12" id="KW-1185">Reference proteome</keyword>
<feature type="domain" description="C2H2-type" evidence="10">
    <location>
        <begin position="227"/>
        <end position="254"/>
    </location>
</feature>
<feature type="domain" description="C2H2-type" evidence="10">
    <location>
        <begin position="144"/>
        <end position="171"/>
    </location>
</feature>
<evidence type="ECO:0000256" key="5">
    <source>
        <dbReference type="ARBA" id="ARBA00022833"/>
    </source>
</evidence>
<gene>
    <name evidence="13" type="primary">LOC118267907</name>
</gene>
<dbReference type="SUPFAM" id="SSF57667">
    <property type="entry name" value="beta-beta-alpha zinc fingers"/>
    <property type="match status" value="3"/>
</dbReference>
<dbReference type="FunFam" id="3.30.160.60:FF:000125">
    <property type="entry name" value="Putative zinc finger protein 143"/>
    <property type="match status" value="1"/>
</dbReference>
<keyword evidence="5 9" id="KW-0862">Zinc</keyword>
<dbReference type="SMART" id="SM00868">
    <property type="entry name" value="zf-AD"/>
    <property type="match status" value="1"/>
</dbReference>